<name>A0ACB6ZDV3_THEGA</name>
<dbReference type="EMBL" id="MU118026">
    <property type="protein sequence ID" value="KAF9647779.1"/>
    <property type="molecule type" value="Genomic_DNA"/>
</dbReference>
<dbReference type="Proteomes" id="UP000886501">
    <property type="component" value="Unassembled WGS sequence"/>
</dbReference>
<sequence length="129" mass="13808">MTTDAKFDSRTFMLGEQVLDSEEPFGDTTDANGRSISQVDPLDEHSVTIGMFLMPTLLPPSDLSHVGESMGLIGSEISKMYKAGIHGDLIASNVIIRHPFATKGPPPKTGVRPVHALIFSSVNEALGTN</sequence>
<evidence type="ECO:0000313" key="2">
    <source>
        <dbReference type="Proteomes" id="UP000886501"/>
    </source>
</evidence>
<keyword evidence="2" id="KW-1185">Reference proteome</keyword>
<protein>
    <submittedName>
        <fullName evidence="1">Uncharacterized protein</fullName>
    </submittedName>
</protein>
<proteinExistence type="predicted"/>
<accession>A0ACB6ZDV3</accession>
<reference evidence="1" key="2">
    <citation type="journal article" date="2020" name="Nat. Commun.">
        <title>Large-scale genome sequencing of mycorrhizal fungi provides insights into the early evolution of symbiotic traits.</title>
        <authorList>
            <person name="Miyauchi S."/>
            <person name="Kiss E."/>
            <person name="Kuo A."/>
            <person name="Drula E."/>
            <person name="Kohler A."/>
            <person name="Sanchez-Garcia M."/>
            <person name="Morin E."/>
            <person name="Andreopoulos B."/>
            <person name="Barry K.W."/>
            <person name="Bonito G."/>
            <person name="Buee M."/>
            <person name="Carver A."/>
            <person name="Chen C."/>
            <person name="Cichocki N."/>
            <person name="Clum A."/>
            <person name="Culley D."/>
            <person name="Crous P.W."/>
            <person name="Fauchery L."/>
            <person name="Girlanda M."/>
            <person name="Hayes R.D."/>
            <person name="Keri Z."/>
            <person name="LaButti K."/>
            <person name="Lipzen A."/>
            <person name="Lombard V."/>
            <person name="Magnuson J."/>
            <person name="Maillard F."/>
            <person name="Murat C."/>
            <person name="Nolan M."/>
            <person name="Ohm R.A."/>
            <person name="Pangilinan J."/>
            <person name="Pereira M.F."/>
            <person name="Perotto S."/>
            <person name="Peter M."/>
            <person name="Pfister S."/>
            <person name="Riley R."/>
            <person name="Sitrit Y."/>
            <person name="Stielow J.B."/>
            <person name="Szollosi G."/>
            <person name="Zifcakova L."/>
            <person name="Stursova M."/>
            <person name="Spatafora J.W."/>
            <person name="Tedersoo L."/>
            <person name="Vaario L.M."/>
            <person name="Yamada A."/>
            <person name="Yan M."/>
            <person name="Wang P."/>
            <person name="Xu J."/>
            <person name="Bruns T."/>
            <person name="Baldrian P."/>
            <person name="Vilgalys R."/>
            <person name="Dunand C."/>
            <person name="Henrissat B."/>
            <person name="Grigoriev I.V."/>
            <person name="Hibbett D."/>
            <person name="Nagy L.G."/>
            <person name="Martin F.M."/>
        </authorList>
    </citation>
    <scope>NUCLEOTIDE SEQUENCE</scope>
    <source>
        <strain evidence="1">P2</strain>
    </source>
</reference>
<comment type="caution">
    <text evidence="1">The sequence shown here is derived from an EMBL/GenBank/DDBJ whole genome shotgun (WGS) entry which is preliminary data.</text>
</comment>
<organism evidence="1 2">
    <name type="scientific">Thelephora ganbajun</name>
    <name type="common">Ganba fungus</name>
    <dbReference type="NCBI Taxonomy" id="370292"/>
    <lineage>
        <taxon>Eukaryota</taxon>
        <taxon>Fungi</taxon>
        <taxon>Dikarya</taxon>
        <taxon>Basidiomycota</taxon>
        <taxon>Agaricomycotina</taxon>
        <taxon>Agaricomycetes</taxon>
        <taxon>Thelephorales</taxon>
        <taxon>Thelephoraceae</taxon>
        <taxon>Thelephora</taxon>
    </lineage>
</organism>
<reference evidence="1" key="1">
    <citation type="submission" date="2019-10" db="EMBL/GenBank/DDBJ databases">
        <authorList>
            <consortium name="DOE Joint Genome Institute"/>
            <person name="Kuo A."/>
            <person name="Miyauchi S."/>
            <person name="Kiss E."/>
            <person name="Drula E."/>
            <person name="Kohler A."/>
            <person name="Sanchez-Garcia M."/>
            <person name="Andreopoulos B."/>
            <person name="Barry K.W."/>
            <person name="Bonito G."/>
            <person name="Buee M."/>
            <person name="Carver A."/>
            <person name="Chen C."/>
            <person name="Cichocki N."/>
            <person name="Clum A."/>
            <person name="Culley D."/>
            <person name="Crous P.W."/>
            <person name="Fauchery L."/>
            <person name="Girlanda M."/>
            <person name="Hayes R."/>
            <person name="Keri Z."/>
            <person name="Labutti K."/>
            <person name="Lipzen A."/>
            <person name="Lombard V."/>
            <person name="Magnuson J."/>
            <person name="Maillard F."/>
            <person name="Morin E."/>
            <person name="Murat C."/>
            <person name="Nolan M."/>
            <person name="Ohm R."/>
            <person name="Pangilinan J."/>
            <person name="Pereira M."/>
            <person name="Perotto S."/>
            <person name="Peter M."/>
            <person name="Riley R."/>
            <person name="Sitrit Y."/>
            <person name="Stielow B."/>
            <person name="Szollosi G."/>
            <person name="Zifcakova L."/>
            <person name="Stursova M."/>
            <person name="Spatafora J.W."/>
            <person name="Tedersoo L."/>
            <person name="Vaario L.-M."/>
            <person name="Yamada A."/>
            <person name="Yan M."/>
            <person name="Wang P."/>
            <person name="Xu J."/>
            <person name="Bruns T."/>
            <person name="Baldrian P."/>
            <person name="Vilgalys R."/>
            <person name="Henrissat B."/>
            <person name="Grigoriev I.V."/>
            <person name="Hibbett D."/>
            <person name="Nagy L.G."/>
            <person name="Martin F.M."/>
        </authorList>
    </citation>
    <scope>NUCLEOTIDE SEQUENCE</scope>
    <source>
        <strain evidence="1">P2</strain>
    </source>
</reference>
<evidence type="ECO:0000313" key="1">
    <source>
        <dbReference type="EMBL" id="KAF9647779.1"/>
    </source>
</evidence>
<gene>
    <name evidence="1" type="ORF">BDM02DRAFT_3269987</name>
</gene>